<dbReference type="InterPro" id="IPR032710">
    <property type="entry name" value="NTF2-like_dom_sf"/>
</dbReference>
<dbReference type="EMBL" id="VNHU01000016">
    <property type="protein sequence ID" value="TYP69916.1"/>
    <property type="molecule type" value="Genomic_DNA"/>
</dbReference>
<keyword evidence="1" id="KW-0732">Signal</keyword>
<evidence type="ECO:0000313" key="4">
    <source>
        <dbReference type="Proteomes" id="UP000324376"/>
    </source>
</evidence>
<dbReference type="SUPFAM" id="SSF54427">
    <property type="entry name" value="NTF2-like"/>
    <property type="match status" value="1"/>
</dbReference>
<evidence type="ECO:0000256" key="1">
    <source>
        <dbReference type="SAM" id="SignalP"/>
    </source>
</evidence>
<dbReference type="Gene3D" id="3.10.450.50">
    <property type="match status" value="1"/>
</dbReference>
<dbReference type="InterPro" id="IPR027843">
    <property type="entry name" value="DUF4440"/>
</dbReference>
<dbReference type="Proteomes" id="UP000324376">
    <property type="component" value="Unassembled WGS sequence"/>
</dbReference>
<dbReference type="Pfam" id="PF14534">
    <property type="entry name" value="DUF4440"/>
    <property type="match status" value="1"/>
</dbReference>
<evidence type="ECO:0000313" key="3">
    <source>
        <dbReference type="EMBL" id="TYP69916.1"/>
    </source>
</evidence>
<dbReference type="OrthoDB" id="951068at2"/>
<sequence length="175" mass="20628">MFKKLSLVLLLLIGFTNQINAQNLNNLKQINEVWDRFYQAFDSLDHRLMAEIHSKKLIRISGGKRIIDYDTYINNYKTTFENAKNDSLTNTISLRFFERINNDSIASERGIYKLVRIKSNSTKQTYYGKFHVLLKKEGDIWKIFMDYDSNEANSIGQKDYLKAFGLYDFDKYTSN</sequence>
<proteinExistence type="predicted"/>
<reference evidence="3 4" key="1">
    <citation type="submission" date="2019-07" db="EMBL/GenBank/DDBJ databases">
        <title>Genomic Encyclopedia of Archaeal and Bacterial Type Strains, Phase II (KMG-II): from individual species to whole genera.</title>
        <authorList>
            <person name="Goeker M."/>
        </authorList>
    </citation>
    <scope>NUCLEOTIDE SEQUENCE [LARGE SCALE GENOMIC DNA]</scope>
    <source>
        <strain evidence="3 4">DSM 17527</strain>
    </source>
</reference>
<evidence type="ECO:0000259" key="2">
    <source>
        <dbReference type="Pfam" id="PF14534"/>
    </source>
</evidence>
<comment type="caution">
    <text evidence="3">The sequence shown here is derived from an EMBL/GenBank/DDBJ whole genome shotgun (WGS) entry which is preliminary data.</text>
</comment>
<accession>A0A5S5BUD3</accession>
<feature type="chain" id="PRO_5024362024" evidence="1">
    <location>
        <begin position="22"/>
        <end position="175"/>
    </location>
</feature>
<dbReference type="AlphaFoldDB" id="A0A5S5BUD3"/>
<name>A0A5S5BUD3_9FLAO</name>
<protein>
    <submittedName>
        <fullName evidence="3">Uncharacterized protein DUF4440</fullName>
    </submittedName>
</protein>
<feature type="domain" description="DUF4440" evidence="2">
    <location>
        <begin position="30"/>
        <end position="143"/>
    </location>
</feature>
<dbReference type="RefSeq" id="WP_148783864.1">
    <property type="nucleotide sequence ID" value="NZ_VNHU01000016.1"/>
</dbReference>
<gene>
    <name evidence="3" type="ORF">BD809_11613</name>
</gene>
<keyword evidence="4" id="KW-1185">Reference proteome</keyword>
<feature type="signal peptide" evidence="1">
    <location>
        <begin position="1"/>
        <end position="21"/>
    </location>
</feature>
<organism evidence="3 4">
    <name type="scientific">Aquimarina intermedia</name>
    <dbReference type="NCBI Taxonomy" id="350814"/>
    <lineage>
        <taxon>Bacteria</taxon>
        <taxon>Pseudomonadati</taxon>
        <taxon>Bacteroidota</taxon>
        <taxon>Flavobacteriia</taxon>
        <taxon>Flavobacteriales</taxon>
        <taxon>Flavobacteriaceae</taxon>
        <taxon>Aquimarina</taxon>
    </lineage>
</organism>